<dbReference type="Proteomes" id="UP001050975">
    <property type="component" value="Unassembled WGS sequence"/>
</dbReference>
<sequence length="78" mass="9187">MTRETVILKNVEKLPESVKQAVLDYTEFLVNRYREEVPKTEKAAKRGGLGIWKGKIWMADDFDETLEDLKVKYIQRNL</sequence>
<name>A0AAV3XK22_9CYAN</name>
<dbReference type="RefSeq" id="WP_226587149.1">
    <property type="nucleotide sequence ID" value="NZ_BLAY01000104.1"/>
</dbReference>
<proteinExistence type="predicted"/>
<comment type="caution">
    <text evidence="2">The sequence shown here is derived from an EMBL/GenBank/DDBJ whole genome shotgun (WGS) entry which is preliminary data.</text>
</comment>
<organism evidence="2 3">
    <name type="scientific">Microseira wollei NIES-4236</name>
    <dbReference type="NCBI Taxonomy" id="2530354"/>
    <lineage>
        <taxon>Bacteria</taxon>
        <taxon>Bacillati</taxon>
        <taxon>Cyanobacteriota</taxon>
        <taxon>Cyanophyceae</taxon>
        <taxon>Oscillatoriophycideae</taxon>
        <taxon>Aerosakkonematales</taxon>
        <taxon>Aerosakkonemataceae</taxon>
        <taxon>Microseira</taxon>
    </lineage>
</organism>
<keyword evidence="3" id="KW-1185">Reference proteome</keyword>
<feature type="domain" description="DUF2281" evidence="1">
    <location>
        <begin position="7"/>
        <end position="70"/>
    </location>
</feature>
<evidence type="ECO:0000313" key="3">
    <source>
        <dbReference type="Proteomes" id="UP001050975"/>
    </source>
</evidence>
<evidence type="ECO:0000313" key="2">
    <source>
        <dbReference type="EMBL" id="GET40919.1"/>
    </source>
</evidence>
<dbReference type="EMBL" id="BLAY01000104">
    <property type="protein sequence ID" value="GET40919.1"/>
    <property type="molecule type" value="Genomic_DNA"/>
</dbReference>
<dbReference type="AlphaFoldDB" id="A0AAV3XK22"/>
<dbReference type="Pfam" id="PF10047">
    <property type="entry name" value="DUF2281"/>
    <property type="match status" value="1"/>
</dbReference>
<dbReference type="InterPro" id="IPR018739">
    <property type="entry name" value="DUF2281"/>
</dbReference>
<reference evidence="2" key="1">
    <citation type="submission" date="2019-10" db="EMBL/GenBank/DDBJ databases">
        <title>Draft genome sequece of Microseira wollei NIES-4236.</title>
        <authorList>
            <person name="Yamaguchi H."/>
            <person name="Suzuki S."/>
            <person name="Kawachi M."/>
        </authorList>
    </citation>
    <scope>NUCLEOTIDE SEQUENCE</scope>
    <source>
        <strain evidence="2">NIES-4236</strain>
    </source>
</reference>
<evidence type="ECO:0000259" key="1">
    <source>
        <dbReference type="Pfam" id="PF10047"/>
    </source>
</evidence>
<gene>
    <name evidence="2" type="ORF">MiSe_57310</name>
</gene>
<protein>
    <recommendedName>
        <fullName evidence="1">DUF2281 domain-containing protein</fullName>
    </recommendedName>
</protein>
<accession>A0AAV3XK22</accession>